<dbReference type="GO" id="GO:0006412">
    <property type="term" value="P:translation"/>
    <property type="evidence" value="ECO:0007669"/>
    <property type="project" value="UniProtKB-UniRule"/>
</dbReference>
<evidence type="ECO:0000256" key="2">
    <source>
        <dbReference type="ARBA" id="ARBA00022980"/>
    </source>
</evidence>
<dbReference type="HAMAP" id="MF_01343_A">
    <property type="entry name" value="Ribosomal_uS15_A"/>
    <property type="match status" value="1"/>
</dbReference>
<gene>
    <name evidence="4" type="primary">rps15</name>
</gene>
<evidence type="ECO:0000256" key="6">
    <source>
        <dbReference type="SAM" id="MobiDB-lite"/>
    </source>
</evidence>
<organism evidence="8">
    <name type="scientific">uncultured Poseidoniia archaeon</name>
    <dbReference type="NCBI Taxonomy" id="1697135"/>
    <lineage>
        <taxon>Archaea</taxon>
        <taxon>Methanobacteriati</taxon>
        <taxon>Thermoplasmatota</taxon>
        <taxon>Candidatus Poseidoniia</taxon>
        <taxon>environmental samples</taxon>
    </lineage>
</organism>
<dbReference type="Pfam" id="PF08069">
    <property type="entry name" value="Ribosomal_S13_N"/>
    <property type="match status" value="1"/>
</dbReference>
<dbReference type="Gene3D" id="1.10.287.10">
    <property type="entry name" value="S15/NS1, RNA-binding"/>
    <property type="match status" value="1"/>
</dbReference>
<dbReference type="SUPFAM" id="SSF47060">
    <property type="entry name" value="S15/NS1 RNA-binding domain"/>
    <property type="match status" value="1"/>
</dbReference>
<dbReference type="PANTHER" id="PTHR11885:SF6">
    <property type="entry name" value="SMALL RIBOSOMAL SUBUNIT PROTEIN US15"/>
    <property type="match status" value="1"/>
</dbReference>
<comment type="similarity">
    <text evidence="1 4 5">Belongs to the universal ribosomal protein uS15 family.</text>
</comment>
<dbReference type="GO" id="GO:0022627">
    <property type="term" value="C:cytosolic small ribosomal subunit"/>
    <property type="evidence" value="ECO:0007669"/>
    <property type="project" value="TreeGrafter"/>
</dbReference>
<dbReference type="InterPro" id="IPR012606">
    <property type="entry name" value="Ribosomal_uS15_N"/>
</dbReference>
<dbReference type="CDD" id="cd00353">
    <property type="entry name" value="Ribosomal_S15p_S13e"/>
    <property type="match status" value="1"/>
</dbReference>
<name>A0A1B1TDV3_9ARCH</name>
<dbReference type="InterPro" id="IPR000589">
    <property type="entry name" value="Ribosomal_uS15"/>
</dbReference>
<protein>
    <recommendedName>
        <fullName evidence="4">Small ribosomal subunit protein uS15</fullName>
    </recommendedName>
</protein>
<dbReference type="SMART" id="SM01386">
    <property type="entry name" value="Ribosomal_S13_N"/>
    <property type="match status" value="1"/>
</dbReference>
<sequence>MARMHSKGKGTSGSSKPNNDTAPSWSESDKGTVEELILKYANEGHSSAKIGTLLRDMHAVPDVRLVMGERISQTLSRNNLDSTYPEDMMNLMRKALSLIDHLSSNKKDLHNRRQLELCESRLRRLAKYYVGTGRISSTWTYKRDQLRLMVE</sequence>
<dbReference type="EMBL" id="KP211889">
    <property type="protein sequence ID" value="ANV80467.1"/>
    <property type="molecule type" value="Genomic_DNA"/>
</dbReference>
<dbReference type="AlphaFoldDB" id="A0A1B1TDV3"/>
<dbReference type="GO" id="GO:0070181">
    <property type="term" value="F:small ribosomal subunit rRNA binding"/>
    <property type="evidence" value="ECO:0007669"/>
    <property type="project" value="TreeGrafter"/>
</dbReference>
<dbReference type="NCBIfam" id="NF006331">
    <property type="entry name" value="PRK08561.1"/>
    <property type="match status" value="1"/>
</dbReference>
<evidence type="ECO:0000256" key="5">
    <source>
        <dbReference type="RuleBase" id="RU003919"/>
    </source>
</evidence>
<dbReference type="InterPro" id="IPR023029">
    <property type="entry name" value="Ribosomal_uS15_arc_euk"/>
</dbReference>
<proteinExistence type="inferred from homology"/>
<evidence type="ECO:0000313" key="8">
    <source>
        <dbReference type="EMBL" id="ANV80467.1"/>
    </source>
</evidence>
<feature type="domain" description="Small ribosomal subunit protein uS15 N-terminal" evidence="7">
    <location>
        <begin position="1"/>
        <end position="60"/>
    </location>
</feature>
<keyword evidence="2 4" id="KW-0689">Ribosomal protein</keyword>
<feature type="compositionally biased region" description="Polar residues" evidence="6">
    <location>
        <begin position="17"/>
        <end position="26"/>
    </location>
</feature>
<keyword evidence="3 4" id="KW-0687">Ribonucleoprotein</keyword>
<dbReference type="Gene3D" id="4.10.860.130">
    <property type="match status" value="1"/>
</dbReference>
<comment type="subunit">
    <text evidence="4">Part of the 30S ribosomal subunit.</text>
</comment>
<dbReference type="Pfam" id="PF00312">
    <property type="entry name" value="Ribosomal_S15"/>
    <property type="match status" value="1"/>
</dbReference>
<dbReference type="PROSITE" id="PS00362">
    <property type="entry name" value="RIBOSOMAL_S15"/>
    <property type="match status" value="1"/>
</dbReference>
<feature type="region of interest" description="Disordered" evidence="6">
    <location>
        <begin position="1"/>
        <end position="29"/>
    </location>
</feature>
<reference evidence="8" key="2">
    <citation type="journal article" date="2015" name="ISME J.">
        <title>A new class of marine Euryarchaeota group II from the Mediterranean deep chlorophyll maximum.</title>
        <authorList>
            <person name="Martin-Cuadrado A.B."/>
            <person name="Garcia-Heredia I."/>
            <person name="Molto A.G."/>
            <person name="Lopez-Ubeda R."/>
            <person name="Kimes N."/>
            <person name="Lopez-Garcia P."/>
            <person name="Moreira D."/>
            <person name="Rodriguez-Valera F."/>
        </authorList>
    </citation>
    <scope>NUCLEOTIDE SEQUENCE</scope>
</reference>
<dbReference type="SMART" id="SM01387">
    <property type="entry name" value="Ribosomal_S15"/>
    <property type="match status" value="1"/>
</dbReference>
<accession>A0A1B1TDV3</accession>
<dbReference type="InterPro" id="IPR009068">
    <property type="entry name" value="uS15_NS1_RNA-bd_sf"/>
</dbReference>
<dbReference type="GO" id="GO:0003735">
    <property type="term" value="F:structural constituent of ribosome"/>
    <property type="evidence" value="ECO:0007669"/>
    <property type="project" value="InterPro"/>
</dbReference>
<evidence type="ECO:0000259" key="7">
    <source>
        <dbReference type="SMART" id="SM01386"/>
    </source>
</evidence>
<evidence type="ECO:0000256" key="3">
    <source>
        <dbReference type="ARBA" id="ARBA00023274"/>
    </source>
</evidence>
<dbReference type="PANTHER" id="PTHR11885">
    <property type="entry name" value="RIBOSOMAL PROTEIN S15P/S13E"/>
    <property type="match status" value="1"/>
</dbReference>
<evidence type="ECO:0000256" key="1">
    <source>
        <dbReference type="ARBA" id="ARBA00008434"/>
    </source>
</evidence>
<evidence type="ECO:0000256" key="4">
    <source>
        <dbReference type="HAMAP-Rule" id="MF_01343"/>
    </source>
</evidence>
<reference evidence="8" key="1">
    <citation type="submission" date="2014-11" db="EMBL/GenBank/DDBJ databases">
        <authorList>
            <person name="Zhu J."/>
            <person name="Qi W."/>
            <person name="Song R."/>
        </authorList>
    </citation>
    <scope>NUCLEOTIDE SEQUENCE</scope>
</reference>